<dbReference type="InterPro" id="IPR000182">
    <property type="entry name" value="GNAT_dom"/>
</dbReference>
<dbReference type="KEGG" id="lho:LOOC260_116550"/>
<dbReference type="STRING" id="1291742.LOOC260_116550"/>
<sequence>MDDEISLEIAEPDDAAKVLSLLRLLRVETEMFSVSADFERLTVDQEKHNLAQINDTTDNLVLLAWYHAEPIGIATVAKTTADISAGEVGIAIEKKYWHQGVGTFMMDEILNWGVNFSSLKKLVLTVVSENKNAIKLYQKMGFTTIKTIKVKNDHDKILPALLMEYKI</sequence>
<dbReference type="RefSeq" id="WP_052467344.1">
    <property type="nucleotide sequence ID" value="NZ_AP014680.1"/>
</dbReference>
<dbReference type="PROSITE" id="PS51186">
    <property type="entry name" value="GNAT"/>
    <property type="match status" value="1"/>
</dbReference>
<protein>
    <submittedName>
        <fullName evidence="2">Acetyltransferase</fullName>
    </submittedName>
</protein>
<proteinExistence type="predicted"/>
<organism evidence="2 3">
    <name type="scientific">Paucilactobacillus hokkaidonensis JCM 18461</name>
    <dbReference type="NCBI Taxonomy" id="1291742"/>
    <lineage>
        <taxon>Bacteria</taxon>
        <taxon>Bacillati</taxon>
        <taxon>Bacillota</taxon>
        <taxon>Bacilli</taxon>
        <taxon>Lactobacillales</taxon>
        <taxon>Lactobacillaceae</taxon>
        <taxon>Paucilactobacillus</taxon>
    </lineage>
</organism>
<dbReference type="CDD" id="cd04301">
    <property type="entry name" value="NAT_SF"/>
    <property type="match status" value="1"/>
</dbReference>
<dbReference type="SUPFAM" id="SSF55729">
    <property type="entry name" value="Acyl-CoA N-acyltransferases (Nat)"/>
    <property type="match status" value="1"/>
</dbReference>
<dbReference type="PANTHER" id="PTHR43415">
    <property type="entry name" value="SPERMIDINE N(1)-ACETYLTRANSFERASE"/>
    <property type="match status" value="1"/>
</dbReference>
<reference evidence="2 3" key="1">
    <citation type="submission" date="2014-11" db="EMBL/GenBank/DDBJ databases">
        <title>Complete genome sequence and analysis of Lactobacillus hokkaidonensis LOOC260T.</title>
        <authorList>
            <person name="Tanizawa Y."/>
            <person name="Tohno M."/>
            <person name="Kaminuma E."/>
            <person name="Nakamura Y."/>
            <person name="Arita M."/>
        </authorList>
    </citation>
    <scope>NUCLEOTIDE SEQUENCE [LARGE SCALE GENOMIC DNA]</scope>
    <source>
        <strain evidence="2 3">LOOC260</strain>
    </source>
</reference>
<dbReference type="HOGENOM" id="CLU_013985_19_1_9"/>
<dbReference type="Pfam" id="PF00583">
    <property type="entry name" value="Acetyltransf_1"/>
    <property type="match status" value="1"/>
</dbReference>
<accession>A0A0A1GVB3</accession>
<keyword evidence="2" id="KW-0808">Transferase</keyword>
<evidence type="ECO:0000259" key="1">
    <source>
        <dbReference type="PROSITE" id="PS51186"/>
    </source>
</evidence>
<feature type="domain" description="N-acetyltransferase" evidence="1">
    <location>
        <begin position="5"/>
        <end position="167"/>
    </location>
</feature>
<dbReference type="InterPro" id="IPR016181">
    <property type="entry name" value="Acyl_CoA_acyltransferase"/>
</dbReference>
<dbReference type="EMBL" id="AP014680">
    <property type="protein sequence ID" value="BAP86162.1"/>
    <property type="molecule type" value="Genomic_DNA"/>
</dbReference>
<evidence type="ECO:0000313" key="2">
    <source>
        <dbReference type="EMBL" id="BAP86162.1"/>
    </source>
</evidence>
<dbReference type="Gene3D" id="3.40.630.30">
    <property type="match status" value="1"/>
</dbReference>
<gene>
    <name evidence="2" type="ORF">LOOC260_116550</name>
</gene>
<dbReference type="AlphaFoldDB" id="A0A0A1GVB3"/>
<evidence type="ECO:0000313" key="3">
    <source>
        <dbReference type="Proteomes" id="UP000031620"/>
    </source>
</evidence>
<dbReference type="PANTHER" id="PTHR43415:SF3">
    <property type="entry name" value="GNAT-FAMILY ACETYLTRANSFERASE"/>
    <property type="match status" value="1"/>
</dbReference>
<dbReference type="GO" id="GO:0016747">
    <property type="term" value="F:acyltransferase activity, transferring groups other than amino-acyl groups"/>
    <property type="evidence" value="ECO:0007669"/>
    <property type="project" value="InterPro"/>
</dbReference>
<dbReference type="Proteomes" id="UP000031620">
    <property type="component" value="Chromosome"/>
</dbReference>
<name>A0A0A1GVB3_9LACO</name>